<dbReference type="EMBL" id="DUZY01000003">
    <property type="protein sequence ID" value="DAD32938.1"/>
    <property type="molecule type" value="Genomic_DNA"/>
</dbReference>
<dbReference type="Proteomes" id="UP000607653">
    <property type="component" value="Unassembled WGS sequence"/>
</dbReference>
<reference evidence="1 2" key="1">
    <citation type="journal article" date="2020" name="Mol. Biol. Evol.">
        <title>Distinct Expression and Methylation Patterns for Genes with Different Fates following a Single Whole-Genome Duplication in Flowering Plants.</title>
        <authorList>
            <person name="Shi T."/>
            <person name="Rahmani R.S."/>
            <person name="Gugger P.F."/>
            <person name="Wang M."/>
            <person name="Li H."/>
            <person name="Zhang Y."/>
            <person name="Li Z."/>
            <person name="Wang Q."/>
            <person name="Van de Peer Y."/>
            <person name="Marchal K."/>
            <person name="Chen J."/>
        </authorList>
    </citation>
    <scope>NUCLEOTIDE SEQUENCE [LARGE SCALE GENOMIC DNA]</scope>
    <source>
        <tissue evidence="1">Leaf</tissue>
    </source>
</reference>
<evidence type="ECO:0000313" key="2">
    <source>
        <dbReference type="Proteomes" id="UP000607653"/>
    </source>
</evidence>
<name>A0A822YUL6_NELNU</name>
<sequence length="51" mass="5942">MGFDLRSRQSQYFTQNPIAKPVDRRMEVIHSYLNPDLRCGGHPHREEGGDE</sequence>
<evidence type="ECO:0000313" key="1">
    <source>
        <dbReference type="EMBL" id="DAD32938.1"/>
    </source>
</evidence>
<dbReference type="AlphaFoldDB" id="A0A822YUL6"/>
<gene>
    <name evidence="1" type="ORF">HUJ06_011789</name>
</gene>
<comment type="caution">
    <text evidence="1">The sequence shown here is derived from an EMBL/GenBank/DDBJ whole genome shotgun (WGS) entry which is preliminary data.</text>
</comment>
<keyword evidence="2" id="KW-1185">Reference proteome</keyword>
<accession>A0A822YUL6</accession>
<organism evidence="1 2">
    <name type="scientific">Nelumbo nucifera</name>
    <name type="common">Sacred lotus</name>
    <dbReference type="NCBI Taxonomy" id="4432"/>
    <lineage>
        <taxon>Eukaryota</taxon>
        <taxon>Viridiplantae</taxon>
        <taxon>Streptophyta</taxon>
        <taxon>Embryophyta</taxon>
        <taxon>Tracheophyta</taxon>
        <taxon>Spermatophyta</taxon>
        <taxon>Magnoliopsida</taxon>
        <taxon>Proteales</taxon>
        <taxon>Nelumbonaceae</taxon>
        <taxon>Nelumbo</taxon>
    </lineage>
</organism>
<proteinExistence type="predicted"/>
<protein>
    <submittedName>
        <fullName evidence="1">Uncharacterized protein</fullName>
    </submittedName>
</protein>